<dbReference type="PANTHER" id="PTHR31817">
    <property type="match status" value="1"/>
</dbReference>
<evidence type="ECO:0000313" key="6">
    <source>
        <dbReference type="EMBL" id="CAH1778777.1"/>
    </source>
</evidence>
<dbReference type="Proteomes" id="UP000749559">
    <property type="component" value="Unassembled WGS sequence"/>
</dbReference>
<dbReference type="AlphaFoldDB" id="A0A8J1UW78"/>
<dbReference type="Pfam" id="PF08014">
    <property type="entry name" value="MATCAP"/>
    <property type="match status" value="1"/>
</dbReference>
<dbReference type="GO" id="GO:0008237">
    <property type="term" value="F:metallopeptidase activity"/>
    <property type="evidence" value="ECO:0007669"/>
    <property type="project" value="UniProtKB-KW"/>
</dbReference>
<dbReference type="OrthoDB" id="449345at2759"/>
<protein>
    <submittedName>
        <fullName evidence="6">Uncharacterized protein</fullName>
    </submittedName>
</protein>
<feature type="compositionally biased region" description="Polar residues" evidence="5">
    <location>
        <begin position="41"/>
        <end position="93"/>
    </location>
</feature>
<evidence type="ECO:0000256" key="5">
    <source>
        <dbReference type="SAM" id="MobiDB-lite"/>
    </source>
</evidence>
<evidence type="ECO:0000313" key="7">
    <source>
        <dbReference type="Proteomes" id="UP000749559"/>
    </source>
</evidence>
<keyword evidence="7" id="KW-1185">Reference proteome</keyword>
<gene>
    <name evidence="6" type="ORF">OFUS_LOCUS5646</name>
</gene>
<reference evidence="6" key="1">
    <citation type="submission" date="2022-03" db="EMBL/GenBank/DDBJ databases">
        <authorList>
            <person name="Martin C."/>
        </authorList>
    </citation>
    <scope>NUCLEOTIDE SEQUENCE</scope>
</reference>
<dbReference type="InterPro" id="IPR012548">
    <property type="entry name" value="MATCAP"/>
</dbReference>
<proteinExistence type="predicted"/>
<evidence type="ECO:0000256" key="4">
    <source>
        <dbReference type="ARBA" id="ARBA00023049"/>
    </source>
</evidence>
<dbReference type="GO" id="GO:0006508">
    <property type="term" value="P:proteolysis"/>
    <property type="evidence" value="ECO:0007669"/>
    <property type="project" value="UniProtKB-KW"/>
</dbReference>
<dbReference type="SMART" id="SM01154">
    <property type="entry name" value="DUF1704"/>
    <property type="match status" value="1"/>
</dbReference>
<name>A0A8J1UW78_OWEFU</name>
<sequence length="465" mass="53826">MPLKHDLLPSLLKREKTTHCKVIATKRKKKSTKQTHSTKSPRGNKNGTKTSNLNVTITPLDNISTAQSKRTTKSAPTGSKHNGAQPKNNQSAINLPRVKQRPATTAMFHPETQSELKKKRSVSLLNSLKPANLEIEKLRFLQSQNFEYEPQFVYRYPIRRSAKHKFSKASDRFIFQAIHILKHAIKIYGSYKAVEDYSGGRTLRKHEIYRAARQYIKDENMENEIQVKLSEDLVARAMMVKVKGQGILNIRAHGVRDEWMSGLLKHEIGTHYLRSYNNLQHPWRDWKRRKDLNMEPVNPTEEGLASLHSVLFRQHPVLWRAAILYYATYKAAKLSFSQLFKDLGKFMTDPLARWDYCLRVKRGITDTSIPGCFSKDQVYLEGALLILRDREYINFHLLLQLGKISYNDIDNVKHLTELNNTRIPSFMKDLTLYRANLEHILAGNGLTDDILHMEHMDEELTKKNP</sequence>
<evidence type="ECO:0000256" key="1">
    <source>
        <dbReference type="ARBA" id="ARBA00001947"/>
    </source>
</evidence>
<dbReference type="PANTHER" id="PTHR31817:SF0">
    <property type="entry name" value="CHROMOSOME UNDETERMINED SCAFFOLD_67, WHOLE GENOME SHOTGUN SEQUENCE"/>
    <property type="match status" value="1"/>
</dbReference>
<keyword evidence="2" id="KW-0645">Protease</keyword>
<keyword evidence="4" id="KW-0482">Metalloprotease</keyword>
<comment type="caution">
    <text evidence="6">The sequence shown here is derived from an EMBL/GenBank/DDBJ whole genome shotgun (WGS) entry which is preliminary data.</text>
</comment>
<keyword evidence="3" id="KW-0378">Hydrolase</keyword>
<evidence type="ECO:0000256" key="3">
    <source>
        <dbReference type="ARBA" id="ARBA00022801"/>
    </source>
</evidence>
<accession>A0A8J1UW78</accession>
<feature type="region of interest" description="Disordered" evidence="5">
    <location>
        <begin position="18"/>
        <end position="95"/>
    </location>
</feature>
<organism evidence="6 7">
    <name type="scientific">Owenia fusiformis</name>
    <name type="common">Polychaete worm</name>
    <dbReference type="NCBI Taxonomy" id="6347"/>
    <lineage>
        <taxon>Eukaryota</taxon>
        <taxon>Metazoa</taxon>
        <taxon>Spiralia</taxon>
        <taxon>Lophotrochozoa</taxon>
        <taxon>Annelida</taxon>
        <taxon>Polychaeta</taxon>
        <taxon>Sedentaria</taxon>
        <taxon>Canalipalpata</taxon>
        <taxon>Sabellida</taxon>
        <taxon>Oweniida</taxon>
        <taxon>Oweniidae</taxon>
        <taxon>Owenia</taxon>
    </lineage>
</organism>
<dbReference type="EMBL" id="CAIIXF020000003">
    <property type="protein sequence ID" value="CAH1778777.1"/>
    <property type="molecule type" value="Genomic_DNA"/>
</dbReference>
<feature type="compositionally biased region" description="Basic residues" evidence="5">
    <location>
        <begin position="24"/>
        <end position="33"/>
    </location>
</feature>
<evidence type="ECO:0000256" key="2">
    <source>
        <dbReference type="ARBA" id="ARBA00022670"/>
    </source>
</evidence>
<comment type="cofactor">
    <cofactor evidence="1">
        <name>Zn(2+)</name>
        <dbReference type="ChEBI" id="CHEBI:29105"/>
    </cofactor>
</comment>